<dbReference type="InterPro" id="IPR028994">
    <property type="entry name" value="Integrin_alpha_N"/>
</dbReference>
<dbReference type="PANTHER" id="PTHR46580:SF2">
    <property type="entry name" value="MAM DOMAIN-CONTAINING PROTEIN"/>
    <property type="match status" value="1"/>
</dbReference>
<protein>
    <submittedName>
        <fullName evidence="6">FG-GAP repeat domain-containing protein</fullName>
    </submittedName>
</protein>
<dbReference type="RefSeq" id="WP_131756214.1">
    <property type="nucleotide sequence ID" value="NZ_CAACUY010000013.1"/>
</dbReference>
<dbReference type="Gene3D" id="2.130.10.130">
    <property type="entry name" value="Integrin alpha, N-terminal"/>
    <property type="match status" value="3"/>
</dbReference>
<evidence type="ECO:0000256" key="2">
    <source>
        <dbReference type="ARBA" id="ARBA00022737"/>
    </source>
</evidence>
<evidence type="ECO:0000256" key="4">
    <source>
        <dbReference type="SAM" id="MobiDB-lite"/>
    </source>
</evidence>
<comment type="caution">
    <text evidence="6">The sequence shown here is derived from an EMBL/GenBank/DDBJ whole genome shotgun (WGS) entry which is preliminary data.</text>
</comment>
<sequence>MRIRVLSAAAAAVVLAFGAAAAVAVAQGGDGRSGEPHEESRRDAASHREIASTLPRGPISTAVTKPAAPGDLNGDGYPDIAAAGPNGNSGTEGFVTVIYGGPGGADPARRQVVAHPDASRAARGWQLESADFDTDGYADLLTHRTDTPTTIVYGGPRGLTSRTAVLPEATGQFVIGDFDGNGAPDVAALGKLSWADKGVYDLDTVVVYANPGAEPGKPIVSSVAKRGDYQVPRTLLVGDFTGDHCTDLLIGASNWVDGLMRDSWFELRPGTAGGLGPARVLPDARAGEIDAADAVAGDFDGDGRMDLLTSFDGDVPPEDGADLVSLPFTGRGFGKARRYHDASLGMLEHASILRVGDVNVDGRADLLVNTDISSDDRSRAEQPGAVTVLFGSRTGITAKGRRTFREDPKDALKANEPHHRFGTAFSLTDTDRNGRIELIVGAPGEHDGEGNLYIFPGTAAGPTVKGVKHIGAAAVGLGGKKIELGGHLLD</sequence>
<dbReference type="Proteomes" id="UP001597063">
    <property type="component" value="Unassembled WGS sequence"/>
</dbReference>
<keyword evidence="3" id="KW-0325">Glycoprotein</keyword>
<evidence type="ECO:0000313" key="7">
    <source>
        <dbReference type="Proteomes" id="UP001597063"/>
    </source>
</evidence>
<feature type="region of interest" description="Disordered" evidence="4">
    <location>
        <begin position="28"/>
        <end position="88"/>
    </location>
</feature>
<feature type="signal peptide" evidence="5">
    <location>
        <begin position="1"/>
        <end position="21"/>
    </location>
</feature>
<dbReference type="SUPFAM" id="SSF69318">
    <property type="entry name" value="Integrin alpha N-terminal domain"/>
    <property type="match status" value="1"/>
</dbReference>
<accession>A0ABW2Y1L0</accession>
<dbReference type="SMART" id="SM00191">
    <property type="entry name" value="Int_alpha"/>
    <property type="match status" value="2"/>
</dbReference>
<feature type="compositionally biased region" description="Basic and acidic residues" evidence="4">
    <location>
        <begin position="32"/>
        <end position="50"/>
    </location>
</feature>
<keyword evidence="1 5" id="KW-0732">Signal</keyword>
<proteinExistence type="predicted"/>
<dbReference type="EMBL" id="JBHTGP010000041">
    <property type="protein sequence ID" value="MFD0692448.1"/>
    <property type="molecule type" value="Genomic_DNA"/>
</dbReference>
<evidence type="ECO:0000256" key="5">
    <source>
        <dbReference type="SAM" id="SignalP"/>
    </source>
</evidence>
<name>A0ABW2Y1L0_9ACTN</name>
<dbReference type="PANTHER" id="PTHR46580">
    <property type="entry name" value="SENSOR KINASE-RELATED"/>
    <property type="match status" value="1"/>
</dbReference>
<organism evidence="6 7">
    <name type="scientific">Actinomadura fibrosa</name>
    <dbReference type="NCBI Taxonomy" id="111802"/>
    <lineage>
        <taxon>Bacteria</taxon>
        <taxon>Bacillati</taxon>
        <taxon>Actinomycetota</taxon>
        <taxon>Actinomycetes</taxon>
        <taxon>Streptosporangiales</taxon>
        <taxon>Thermomonosporaceae</taxon>
        <taxon>Actinomadura</taxon>
    </lineage>
</organism>
<keyword evidence="7" id="KW-1185">Reference proteome</keyword>
<gene>
    <name evidence="6" type="ORF">ACFQZM_48750</name>
</gene>
<reference evidence="7" key="1">
    <citation type="journal article" date="2019" name="Int. J. Syst. Evol. Microbiol.">
        <title>The Global Catalogue of Microorganisms (GCM) 10K type strain sequencing project: providing services to taxonomists for standard genome sequencing and annotation.</title>
        <authorList>
            <consortium name="The Broad Institute Genomics Platform"/>
            <consortium name="The Broad Institute Genome Sequencing Center for Infectious Disease"/>
            <person name="Wu L."/>
            <person name="Ma J."/>
        </authorList>
    </citation>
    <scope>NUCLEOTIDE SEQUENCE [LARGE SCALE GENOMIC DNA]</scope>
    <source>
        <strain evidence="7">JCM 9371</strain>
    </source>
</reference>
<evidence type="ECO:0000256" key="3">
    <source>
        <dbReference type="ARBA" id="ARBA00023180"/>
    </source>
</evidence>
<feature type="chain" id="PRO_5047383192" evidence="5">
    <location>
        <begin position="22"/>
        <end position="490"/>
    </location>
</feature>
<dbReference type="InterPro" id="IPR013517">
    <property type="entry name" value="FG-GAP"/>
</dbReference>
<dbReference type="InterPro" id="IPR013519">
    <property type="entry name" value="Int_alpha_beta-p"/>
</dbReference>
<evidence type="ECO:0000256" key="1">
    <source>
        <dbReference type="ARBA" id="ARBA00022729"/>
    </source>
</evidence>
<keyword evidence="2" id="KW-0677">Repeat</keyword>
<dbReference type="Pfam" id="PF13517">
    <property type="entry name" value="FG-GAP_3"/>
    <property type="match status" value="1"/>
</dbReference>
<dbReference type="PROSITE" id="PS51470">
    <property type="entry name" value="FG_GAP"/>
    <property type="match status" value="1"/>
</dbReference>
<evidence type="ECO:0000313" key="6">
    <source>
        <dbReference type="EMBL" id="MFD0692448.1"/>
    </source>
</evidence>